<dbReference type="AlphaFoldDB" id="A0A6J6NLH1"/>
<organism evidence="2">
    <name type="scientific">freshwater metagenome</name>
    <dbReference type="NCBI Taxonomy" id="449393"/>
    <lineage>
        <taxon>unclassified sequences</taxon>
        <taxon>metagenomes</taxon>
        <taxon>ecological metagenomes</taxon>
    </lineage>
</organism>
<dbReference type="EMBL" id="CAEZWW010000256">
    <property type="protein sequence ID" value="CAB4686942.1"/>
    <property type="molecule type" value="Genomic_DNA"/>
</dbReference>
<feature type="transmembrane region" description="Helical" evidence="1">
    <location>
        <begin position="85"/>
        <end position="104"/>
    </location>
</feature>
<protein>
    <submittedName>
        <fullName evidence="2">Unannotated protein</fullName>
    </submittedName>
</protein>
<feature type="transmembrane region" description="Helical" evidence="1">
    <location>
        <begin position="111"/>
        <end position="129"/>
    </location>
</feature>
<keyword evidence="1" id="KW-1133">Transmembrane helix</keyword>
<gene>
    <name evidence="2" type="ORF">UFOPK2310_01565</name>
</gene>
<feature type="transmembrane region" description="Helical" evidence="1">
    <location>
        <begin position="53"/>
        <end position="79"/>
    </location>
</feature>
<keyword evidence="1" id="KW-0812">Transmembrane</keyword>
<reference evidence="2" key="1">
    <citation type="submission" date="2020-05" db="EMBL/GenBank/DDBJ databases">
        <authorList>
            <person name="Chiriac C."/>
            <person name="Salcher M."/>
            <person name="Ghai R."/>
            <person name="Kavagutti S V."/>
        </authorList>
    </citation>
    <scope>NUCLEOTIDE SEQUENCE</scope>
</reference>
<evidence type="ECO:0000313" key="2">
    <source>
        <dbReference type="EMBL" id="CAB4686942.1"/>
    </source>
</evidence>
<proteinExistence type="predicted"/>
<name>A0A6J6NLH1_9ZZZZ</name>
<sequence>MLNQALVESSFLTVAKNGWISTPFSGSGTFDIGHWLRLSVMEPKDTPAKTPRAIVLIHALAYLGIALWLAIFLMAALGSFTSNKWFIMALAIGLGLLHFAISRLTAKRSRAAIALTWVLLVADLGLMFFVTWSAAILVIASVVLLLATIRVMRSVPDTP</sequence>
<accession>A0A6J6NLH1</accession>
<keyword evidence="1" id="KW-0472">Membrane</keyword>
<evidence type="ECO:0000256" key="1">
    <source>
        <dbReference type="SAM" id="Phobius"/>
    </source>
</evidence>